<name>A0A1W5D5J4_9LECA</name>
<feature type="region of interest" description="Disordered" evidence="1">
    <location>
        <begin position="24"/>
        <end position="50"/>
    </location>
</feature>
<reference evidence="3" key="1">
    <citation type="submission" date="2017-03" db="EMBL/GenBank/DDBJ databases">
        <authorList>
            <person name="Sharma R."/>
            <person name="Thines M."/>
        </authorList>
    </citation>
    <scope>NUCLEOTIDE SEQUENCE [LARGE SCALE GENOMIC DNA]</scope>
</reference>
<accession>A0A1W5D5J4</accession>
<keyword evidence="3" id="KW-1185">Reference proteome</keyword>
<evidence type="ECO:0000313" key="3">
    <source>
        <dbReference type="Proteomes" id="UP000192927"/>
    </source>
</evidence>
<evidence type="ECO:0000256" key="1">
    <source>
        <dbReference type="SAM" id="MobiDB-lite"/>
    </source>
</evidence>
<dbReference type="Gene3D" id="3.40.50.450">
    <property type="match status" value="1"/>
</dbReference>
<dbReference type="Proteomes" id="UP000192927">
    <property type="component" value="Unassembled WGS sequence"/>
</dbReference>
<evidence type="ECO:0000313" key="2">
    <source>
        <dbReference type="EMBL" id="SLM38366.1"/>
    </source>
</evidence>
<organism evidence="2 3">
    <name type="scientific">Lasallia pustulata</name>
    <dbReference type="NCBI Taxonomy" id="136370"/>
    <lineage>
        <taxon>Eukaryota</taxon>
        <taxon>Fungi</taxon>
        <taxon>Dikarya</taxon>
        <taxon>Ascomycota</taxon>
        <taxon>Pezizomycotina</taxon>
        <taxon>Lecanoromycetes</taxon>
        <taxon>OSLEUM clade</taxon>
        <taxon>Umbilicariomycetidae</taxon>
        <taxon>Umbilicariales</taxon>
        <taxon>Umbilicariaceae</taxon>
        <taxon>Lasallia</taxon>
    </lineage>
</organism>
<dbReference type="AlphaFoldDB" id="A0A1W5D5J4"/>
<proteinExistence type="predicted"/>
<protein>
    <submittedName>
        <fullName evidence="2">Uncharacterized protein</fullName>
    </submittedName>
</protein>
<sequence length="128" mass="12861">MGELARTLVALSGPDSVHGIVPRGLLGVERGGDGDAGGSRGRGGKRPGWRARLPSLFASSSSASPSGWEADDGAAADDAAALLREDVYGRAILVGDLPARKLLMMREVAAAGVGSGFVALSGGFWDAG</sequence>
<dbReference type="EMBL" id="FWEW01002404">
    <property type="protein sequence ID" value="SLM38366.1"/>
    <property type="molecule type" value="Genomic_DNA"/>
</dbReference>